<accession>A0A1D1UWC3</accession>
<dbReference type="InterPro" id="IPR009057">
    <property type="entry name" value="Homeodomain-like_sf"/>
</dbReference>
<keyword evidence="4" id="KW-1185">Reference proteome</keyword>
<dbReference type="SUPFAM" id="SSF46689">
    <property type="entry name" value="Homeodomain-like"/>
    <property type="match status" value="1"/>
</dbReference>
<dbReference type="Proteomes" id="UP000186922">
    <property type="component" value="Unassembled WGS sequence"/>
</dbReference>
<evidence type="ECO:0000313" key="4">
    <source>
        <dbReference type="Proteomes" id="UP000186922"/>
    </source>
</evidence>
<dbReference type="EMBL" id="BDGG01000002">
    <property type="protein sequence ID" value="GAU92022.1"/>
    <property type="molecule type" value="Genomic_DNA"/>
</dbReference>
<dbReference type="InterPro" id="IPR007889">
    <property type="entry name" value="HTH_Psq"/>
</dbReference>
<proteinExistence type="predicted"/>
<sequence>MEKPVRKYNGNHTGLLDALAAIESGAMTTNRASKHFGIPKKTLSNKINGVHTKKVGRPRTSRSEQVTIQLAYFQADFLHHEGIVSAGEKSIDLE</sequence>
<name>A0A1D1UWC3_RAMVA</name>
<dbReference type="Pfam" id="PF05225">
    <property type="entry name" value="HTH_psq"/>
    <property type="match status" value="1"/>
</dbReference>
<dbReference type="Gene3D" id="1.10.10.60">
    <property type="entry name" value="Homeodomain-like"/>
    <property type="match status" value="1"/>
</dbReference>
<feature type="domain" description="HTH psq-type" evidence="2">
    <location>
        <begin position="14"/>
        <end position="48"/>
    </location>
</feature>
<protein>
    <recommendedName>
        <fullName evidence="2">HTH psq-type domain-containing protein</fullName>
    </recommendedName>
</protein>
<evidence type="ECO:0000256" key="1">
    <source>
        <dbReference type="ARBA" id="ARBA00004123"/>
    </source>
</evidence>
<dbReference type="OrthoDB" id="10035668at2759"/>
<evidence type="ECO:0000259" key="2">
    <source>
        <dbReference type="Pfam" id="PF05225"/>
    </source>
</evidence>
<comment type="subcellular location">
    <subcellularLocation>
        <location evidence="1">Nucleus</location>
    </subcellularLocation>
</comment>
<dbReference type="GO" id="GO:0003677">
    <property type="term" value="F:DNA binding"/>
    <property type="evidence" value="ECO:0007669"/>
    <property type="project" value="InterPro"/>
</dbReference>
<evidence type="ECO:0000313" key="3">
    <source>
        <dbReference type="EMBL" id="GAU92022.1"/>
    </source>
</evidence>
<reference evidence="3 4" key="1">
    <citation type="journal article" date="2016" name="Nat. Commun.">
        <title>Extremotolerant tardigrade genome and improved radiotolerance of human cultured cells by tardigrade-unique protein.</title>
        <authorList>
            <person name="Hashimoto T."/>
            <person name="Horikawa D.D."/>
            <person name="Saito Y."/>
            <person name="Kuwahara H."/>
            <person name="Kozuka-Hata H."/>
            <person name="Shin-I T."/>
            <person name="Minakuchi Y."/>
            <person name="Ohishi K."/>
            <person name="Motoyama A."/>
            <person name="Aizu T."/>
            <person name="Enomoto A."/>
            <person name="Kondo K."/>
            <person name="Tanaka S."/>
            <person name="Hara Y."/>
            <person name="Koshikawa S."/>
            <person name="Sagara H."/>
            <person name="Miura T."/>
            <person name="Yokobori S."/>
            <person name="Miyagawa K."/>
            <person name="Suzuki Y."/>
            <person name="Kubo T."/>
            <person name="Oyama M."/>
            <person name="Kohara Y."/>
            <person name="Fujiyama A."/>
            <person name="Arakawa K."/>
            <person name="Katayama T."/>
            <person name="Toyoda A."/>
            <person name="Kunieda T."/>
        </authorList>
    </citation>
    <scope>NUCLEOTIDE SEQUENCE [LARGE SCALE GENOMIC DNA]</scope>
    <source>
        <strain evidence="3 4">YOKOZUNA-1</strain>
    </source>
</reference>
<dbReference type="GO" id="GO:0005634">
    <property type="term" value="C:nucleus"/>
    <property type="evidence" value="ECO:0007669"/>
    <property type="project" value="UniProtKB-SubCell"/>
</dbReference>
<gene>
    <name evidence="3" type="primary">RvY_04171-1</name>
    <name evidence="3" type="synonym">RvY_04171.1</name>
    <name evidence="3" type="ORF">RvY_04171</name>
</gene>
<organism evidence="3 4">
    <name type="scientific">Ramazzottius varieornatus</name>
    <name type="common">Water bear</name>
    <name type="synonym">Tardigrade</name>
    <dbReference type="NCBI Taxonomy" id="947166"/>
    <lineage>
        <taxon>Eukaryota</taxon>
        <taxon>Metazoa</taxon>
        <taxon>Ecdysozoa</taxon>
        <taxon>Tardigrada</taxon>
        <taxon>Eutardigrada</taxon>
        <taxon>Parachela</taxon>
        <taxon>Hypsibioidea</taxon>
        <taxon>Ramazzottiidae</taxon>
        <taxon>Ramazzottius</taxon>
    </lineage>
</organism>
<dbReference type="AlphaFoldDB" id="A0A1D1UWC3"/>
<comment type="caution">
    <text evidence="3">The sequence shown here is derived from an EMBL/GenBank/DDBJ whole genome shotgun (WGS) entry which is preliminary data.</text>
</comment>